<reference evidence="1" key="1">
    <citation type="journal article" date="2013" name="Nat. Biotechnol.">
        <title>Draft genome sequence of chickpea (Cicer arietinum) provides a resource for trait improvement.</title>
        <authorList>
            <person name="Varshney R.K."/>
            <person name="Song C."/>
            <person name="Saxena R.K."/>
            <person name="Azam S."/>
            <person name="Yu S."/>
            <person name="Sharpe A.G."/>
            <person name="Cannon S."/>
            <person name="Baek J."/>
            <person name="Rosen B.D."/>
            <person name="Tar'an B."/>
            <person name="Millan T."/>
            <person name="Zhang X."/>
            <person name="Ramsay L.D."/>
            <person name="Iwata A."/>
            <person name="Wang Y."/>
            <person name="Nelson W."/>
            <person name="Farmer A.D."/>
            <person name="Gaur P.M."/>
            <person name="Soderlund C."/>
            <person name="Penmetsa R.V."/>
            <person name="Xu C."/>
            <person name="Bharti A.K."/>
            <person name="He W."/>
            <person name="Winter P."/>
            <person name="Zhao S."/>
            <person name="Hane J.K."/>
            <person name="Carrasquilla-Garcia N."/>
            <person name="Condie J.A."/>
            <person name="Upadhyaya H.D."/>
            <person name="Luo M.C."/>
            <person name="Thudi M."/>
            <person name="Gowda C.L."/>
            <person name="Singh N.P."/>
            <person name="Lichtenzveig J."/>
            <person name="Gali K.K."/>
            <person name="Rubio J."/>
            <person name="Nadarajan N."/>
            <person name="Dolezel J."/>
            <person name="Bansal K.C."/>
            <person name="Xu X."/>
            <person name="Edwards D."/>
            <person name="Zhang G."/>
            <person name="Kahl G."/>
            <person name="Gil J."/>
            <person name="Singh K.B."/>
            <person name="Datta S.K."/>
            <person name="Jackson S.A."/>
            <person name="Wang J."/>
            <person name="Cook D.R."/>
        </authorList>
    </citation>
    <scope>NUCLEOTIDE SEQUENCE [LARGE SCALE GENOMIC DNA]</scope>
    <source>
        <strain evidence="1">cv. CDC Frontier</strain>
    </source>
</reference>
<dbReference type="STRING" id="3827.A0A3Q7YFE3"/>
<reference evidence="2" key="2">
    <citation type="submission" date="2025-08" db="UniProtKB">
        <authorList>
            <consortium name="RefSeq"/>
        </authorList>
    </citation>
    <scope>IDENTIFICATION</scope>
    <source>
        <tissue evidence="2">Etiolated seedlings</tissue>
    </source>
</reference>
<accession>A0A3Q7YFE3</accession>
<dbReference type="OrthoDB" id="6513042at2759"/>
<proteinExistence type="predicted"/>
<dbReference type="AlphaFoldDB" id="A0A3Q7YFE3"/>
<name>A0A3Q7YFE3_CICAR</name>
<sequence>MQLSSGRHQPHREINVGVVDDTSSQLLGLCKVNELLYLVWTIDILEENSNFVEVLKIWDVLPLSEVSKMARDMNIFCRNYSVDIHRCCKIRCSNGRDFVVPERWSANLNHQTNHNLQQDDPMQFLCNQLDLLQLRDV</sequence>
<dbReference type="Proteomes" id="UP000087171">
    <property type="component" value="Chromosome Ca5"/>
</dbReference>
<gene>
    <name evidence="2" type="primary">LOC105852171</name>
</gene>
<evidence type="ECO:0000313" key="2">
    <source>
        <dbReference type="RefSeq" id="XP_027190340.1"/>
    </source>
</evidence>
<evidence type="ECO:0000313" key="1">
    <source>
        <dbReference type="Proteomes" id="UP000087171"/>
    </source>
</evidence>
<organism evidence="1 2">
    <name type="scientific">Cicer arietinum</name>
    <name type="common">Chickpea</name>
    <name type="synonym">Garbanzo</name>
    <dbReference type="NCBI Taxonomy" id="3827"/>
    <lineage>
        <taxon>Eukaryota</taxon>
        <taxon>Viridiplantae</taxon>
        <taxon>Streptophyta</taxon>
        <taxon>Embryophyta</taxon>
        <taxon>Tracheophyta</taxon>
        <taxon>Spermatophyta</taxon>
        <taxon>Magnoliopsida</taxon>
        <taxon>eudicotyledons</taxon>
        <taxon>Gunneridae</taxon>
        <taxon>Pentapetalae</taxon>
        <taxon>rosids</taxon>
        <taxon>fabids</taxon>
        <taxon>Fabales</taxon>
        <taxon>Fabaceae</taxon>
        <taxon>Papilionoideae</taxon>
        <taxon>50 kb inversion clade</taxon>
        <taxon>NPAAA clade</taxon>
        <taxon>Hologalegina</taxon>
        <taxon>IRL clade</taxon>
        <taxon>Cicereae</taxon>
        <taxon>Cicer</taxon>
    </lineage>
</organism>
<keyword evidence="1" id="KW-1185">Reference proteome</keyword>
<protein>
    <submittedName>
        <fullName evidence="2">Uncharacterized protein LOC105852171</fullName>
    </submittedName>
</protein>
<dbReference type="RefSeq" id="XP_027190340.1">
    <property type="nucleotide sequence ID" value="XM_027334539.1"/>
</dbReference>